<keyword evidence="6 10" id="KW-0472">Membrane</keyword>
<evidence type="ECO:0000256" key="8">
    <source>
        <dbReference type="ARBA" id="ARBA00023224"/>
    </source>
</evidence>
<dbReference type="PROSITE" id="PS00237">
    <property type="entry name" value="G_PROTEIN_RECEP_F1_1"/>
    <property type="match status" value="1"/>
</dbReference>
<name>A0A8C4WH40_9SAUR</name>
<feature type="transmembrane region" description="Helical" evidence="10">
    <location>
        <begin position="275"/>
        <end position="295"/>
    </location>
</feature>
<keyword evidence="10" id="KW-0716">Sensory transduction</keyword>
<reference evidence="12" key="2">
    <citation type="submission" date="2025-09" db="UniProtKB">
        <authorList>
            <consortium name="Ensembl"/>
        </authorList>
    </citation>
    <scope>IDENTIFICATION</scope>
</reference>
<comment type="similarity">
    <text evidence="9">Belongs to the G-protein coupled receptor 1 family.</text>
</comment>
<dbReference type="GeneTree" id="ENSGT01140000282541"/>
<feature type="transmembrane region" description="Helical" evidence="10">
    <location>
        <begin position="241"/>
        <end position="263"/>
    </location>
</feature>
<evidence type="ECO:0000256" key="2">
    <source>
        <dbReference type="ARBA" id="ARBA00004141"/>
    </source>
</evidence>
<organism evidence="12 13">
    <name type="scientific">Gopherus evgoodei</name>
    <name type="common">Goodes thornscrub tortoise</name>
    <dbReference type="NCBI Taxonomy" id="1825980"/>
    <lineage>
        <taxon>Eukaryota</taxon>
        <taxon>Metazoa</taxon>
        <taxon>Chordata</taxon>
        <taxon>Craniata</taxon>
        <taxon>Vertebrata</taxon>
        <taxon>Euteleostomi</taxon>
        <taxon>Archelosauria</taxon>
        <taxon>Testudinata</taxon>
        <taxon>Testudines</taxon>
        <taxon>Cryptodira</taxon>
        <taxon>Durocryptodira</taxon>
        <taxon>Testudinoidea</taxon>
        <taxon>Testudinidae</taxon>
        <taxon>Gopherus</taxon>
    </lineage>
</organism>
<evidence type="ECO:0000256" key="7">
    <source>
        <dbReference type="ARBA" id="ARBA00023170"/>
    </source>
</evidence>
<dbReference type="Ensembl" id="ENSGEVT00005016692.1">
    <property type="protein sequence ID" value="ENSGEVP00005015884.1"/>
    <property type="gene ID" value="ENSGEVG00005011301.1"/>
</dbReference>
<evidence type="ECO:0000256" key="1">
    <source>
        <dbReference type="ARBA" id="ARBA00002936"/>
    </source>
</evidence>
<dbReference type="Proteomes" id="UP000694390">
    <property type="component" value="Unassembled WGS sequence"/>
</dbReference>
<evidence type="ECO:0000256" key="10">
    <source>
        <dbReference type="RuleBase" id="RU363047"/>
    </source>
</evidence>
<evidence type="ECO:0000313" key="12">
    <source>
        <dbReference type="Ensembl" id="ENSGEVP00005015884.1"/>
    </source>
</evidence>
<dbReference type="Pfam" id="PF13853">
    <property type="entry name" value="7tm_4"/>
    <property type="match status" value="1"/>
</dbReference>
<reference evidence="12" key="1">
    <citation type="submission" date="2025-08" db="UniProtKB">
        <authorList>
            <consortium name="Ensembl"/>
        </authorList>
    </citation>
    <scope>IDENTIFICATION</scope>
</reference>
<dbReference type="PRINTS" id="PR00245">
    <property type="entry name" value="OLFACTORYR"/>
</dbReference>
<dbReference type="GO" id="GO:0004930">
    <property type="term" value="F:G protein-coupled receptor activity"/>
    <property type="evidence" value="ECO:0007669"/>
    <property type="project" value="UniProtKB-KW"/>
</dbReference>
<dbReference type="Gene3D" id="1.20.1070.10">
    <property type="entry name" value="Rhodopsin 7-helix transmembrane proteins"/>
    <property type="match status" value="1"/>
</dbReference>
<proteinExistence type="inferred from homology"/>
<accession>A0A8C4WH40</accession>
<dbReference type="OrthoDB" id="9421530at2759"/>
<dbReference type="GO" id="GO:0004984">
    <property type="term" value="F:olfactory receptor activity"/>
    <property type="evidence" value="ECO:0007669"/>
    <property type="project" value="InterPro"/>
</dbReference>
<dbReference type="FunFam" id="1.20.1070.10:FF:000003">
    <property type="entry name" value="Olfactory receptor"/>
    <property type="match status" value="1"/>
</dbReference>
<comment type="subcellular location">
    <subcellularLocation>
        <location evidence="10">Cell membrane</location>
        <topology evidence="10">Multi-pass membrane protein</topology>
    </subcellularLocation>
    <subcellularLocation>
        <location evidence="2">Membrane</location>
        <topology evidence="2">Multi-pass membrane protein</topology>
    </subcellularLocation>
</comment>
<sequence length="317" mass="36108">ENHKRNHTLVTEFILLGFTDNLKLQVQIILFMSFSFIYFCTLVGNLGMIVLIRVDPRLHTSMYFFLSSLSFLDIGYSSVIAPKTLVIFSAETKDISFAGCVVQFFFLSLCANTELCLLAVMAYDRFVAICNPLLYHVVMSRRVCIQLVLGSYLYAFANAIAHTSSLFCLSFCHSHVLDHFFCDIPPLQKISCSNTRIDELVHFTFAAIATIVTIVIILVSYTYIIFAILRIRSAEGRCKAFNTCASHLMVVAMLYGTLFFMYLRPISSDSADQDKVVAVFYTLVIPMLNPLIYSLRNKEVKDALRRTIYQKIIPRYK</sequence>
<feature type="transmembrane region" description="Helical" evidence="10">
    <location>
        <begin position="63"/>
        <end position="81"/>
    </location>
</feature>
<protein>
    <recommendedName>
        <fullName evidence="10">Olfactory receptor</fullName>
    </recommendedName>
</protein>
<dbReference type="InterPro" id="IPR000276">
    <property type="entry name" value="GPCR_Rhodpsn"/>
</dbReference>
<feature type="transmembrane region" description="Helical" evidence="10">
    <location>
        <begin position="28"/>
        <end position="51"/>
    </location>
</feature>
<dbReference type="CDD" id="cd15230">
    <property type="entry name" value="7tmA_OR5-like"/>
    <property type="match status" value="1"/>
</dbReference>
<comment type="function">
    <text evidence="1">Odorant receptor.</text>
</comment>
<feature type="transmembrane region" description="Helical" evidence="10">
    <location>
        <begin position="143"/>
        <end position="161"/>
    </location>
</feature>
<evidence type="ECO:0000256" key="6">
    <source>
        <dbReference type="ARBA" id="ARBA00023136"/>
    </source>
</evidence>
<keyword evidence="4 10" id="KW-1133">Transmembrane helix</keyword>
<evidence type="ECO:0000313" key="13">
    <source>
        <dbReference type="Proteomes" id="UP000694390"/>
    </source>
</evidence>
<keyword evidence="10" id="KW-1003">Cell membrane</keyword>
<evidence type="ECO:0000259" key="11">
    <source>
        <dbReference type="PROSITE" id="PS50262"/>
    </source>
</evidence>
<gene>
    <name evidence="12" type="primary">LOC115651319</name>
</gene>
<evidence type="ECO:0000256" key="9">
    <source>
        <dbReference type="RuleBase" id="RU000688"/>
    </source>
</evidence>
<keyword evidence="13" id="KW-1185">Reference proteome</keyword>
<keyword evidence="7 9" id="KW-0675">Receptor</keyword>
<keyword evidence="3 9" id="KW-0812">Transmembrane</keyword>
<feature type="transmembrane region" description="Helical" evidence="10">
    <location>
        <begin position="101"/>
        <end position="123"/>
    </location>
</feature>
<keyword evidence="8 9" id="KW-0807">Transducer</keyword>
<dbReference type="PANTHER" id="PTHR48018">
    <property type="entry name" value="OLFACTORY RECEPTOR"/>
    <property type="match status" value="1"/>
</dbReference>
<dbReference type="InterPro" id="IPR017452">
    <property type="entry name" value="GPCR_Rhodpsn_7TM"/>
</dbReference>
<feature type="domain" description="G-protein coupled receptors family 1 profile" evidence="11">
    <location>
        <begin position="44"/>
        <end position="293"/>
    </location>
</feature>
<keyword evidence="10" id="KW-0552">Olfaction</keyword>
<keyword evidence="5 9" id="KW-0297">G-protein coupled receptor</keyword>
<dbReference type="PRINTS" id="PR00237">
    <property type="entry name" value="GPCRRHODOPSN"/>
</dbReference>
<dbReference type="AlphaFoldDB" id="A0A8C4WH40"/>
<dbReference type="GO" id="GO:0005886">
    <property type="term" value="C:plasma membrane"/>
    <property type="evidence" value="ECO:0007669"/>
    <property type="project" value="UniProtKB-SubCell"/>
</dbReference>
<dbReference type="SUPFAM" id="SSF81321">
    <property type="entry name" value="Family A G protein-coupled receptor-like"/>
    <property type="match status" value="1"/>
</dbReference>
<evidence type="ECO:0000256" key="4">
    <source>
        <dbReference type="ARBA" id="ARBA00022989"/>
    </source>
</evidence>
<feature type="transmembrane region" description="Helical" evidence="10">
    <location>
        <begin position="203"/>
        <end position="229"/>
    </location>
</feature>
<evidence type="ECO:0000256" key="5">
    <source>
        <dbReference type="ARBA" id="ARBA00023040"/>
    </source>
</evidence>
<evidence type="ECO:0000256" key="3">
    <source>
        <dbReference type="ARBA" id="ARBA00022692"/>
    </source>
</evidence>
<dbReference type="InterPro" id="IPR000725">
    <property type="entry name" value="Olfact_rcpt"/>
</dbReference>
<dbReference type="PROSITE" id="PS50262">
    <property type="entry name" value="G_PROTEIN_RECEP_F1_2"/>
    <property type="match status" value="1"/>
</dbReference>